<evidence type="ECO:0000313" key="3">
    <source>
        <dbReference type="Proteomes" id="UP000053424"/>
    </source>
</evidence>
<gene>
    <name evidence="2" type="ORF">M413DRAFT_31176</name>
</gene>
<organism evidence="2 3">
    <name type="scientific">Hebeloma cylindrosporum</name>
    <dbReference type="NCBI Taxonomy" id="76867"/>
    <lineage>
        <taxon>Eukaryota</taxon>
        <taxon>Fungi</taxon>
        <taxon>Dikarya</taxon>
        <taxon>Basidiomycota</taxon>
        <taxon>Agaricomycotina</taxon>
        <taxon>Agaricomycetes</taxon>
        <taxon>Agaricomycetidae</taxon>
        <taxon>Agaricales</taxon>
        <taxon>Agaricineae</taxon>
        <taxon>Hymenogastraceae</taxon>
        <taxon>Hebeloma</taxon>
    </lineage>
</organism>
<dbReference type="Proteomes" id="UP000053424">
    <property type="component" value="Unassembled WGS sequence"/>
</dbReference>
<dbReference type="AlphaFoldDB" id="A0A0C3BY86"/>
<evidence type="ECO:0000313" key="2">
    <source>
        <dbReference type="EMBL" id="KIM37009.1"/>
    </source>
</evidence>
<sequence>MHPSDIIKVVVVLRGVIQDSLNETSQFNGELDIAAFINTLQCHFKLPQAINNSDLRHKNIFKAIQPDPDQPELDQGRLSYVSPSRMPSFPDHQQHCRPSAPPASPISTPTQTHRPPQKLPGVRARARVGRVVKEGEVASGSPSHELVFNPPRAGKIQDEDSEIPPILIAPTLSCELDEVTGPHGPLRRIHVFLWA</sequence>
<reference evidence="2 3" key="1">
    <citation type="submission" date="2014-04" db="EMBL/GenBank/DDBJ databases">
        <authorList>
            <consortium name="DOE Joint Genome Institute"/>
            <person name="Kuo A."/>
            <person name="Gay G."/>
            <person name="Dore J."/>
            <person name="Kohler A."/>
            <person name="Nagy L.G."/>
            <person name="Floudas D."/>
            <person name="Copeland A."/>
            <person name="Barry K.W."/>
            <person name="Cichocki N."/>
            <person name="Veneault-Fourrey C."/>
            <person name="LaButti K."/>
            <person name="Lindquist E.A."/>
            <person name="Lipzen A."/>
            <person name="Lundell T."/>
            <person name="Morin E."/>
            <person name="Murat C."/>
            <person name="Sun H."/>
            <person name="Tunlid A."/>
            <person name="Henrissat B."/>
            <person name="Grigoriev I.V."/>
            <person name="Hibbett D.S."/>
            <person name="Martin F."/>
            <person name="Nordberg H.P."/>
            <person name="Cantor M.N."/>
            <person name="Hua S.X."/>
        </authorList>
    </citation>
    <scope>NUCLEOTIDE SEQUENCE [LARGE SCALE GENOMIC DNA]</scope>
    <source>
        <strain evidence="3">h7</strain>
    </source>
</reference>
<name>A0A0C3BY86_HEBCY</name>
<dbReference type="EMBL" id="KN831800">
    <property type="protein sequence ID" value="KIM37009.1"/>
    <property type="molecule type" value="Genomic_DNA"/>
</dbReference>
<reference evidence="3" key="2">
    <citation type="submission" date="2015-01" db="EMBL/GenBank/DDBJ databases">
        <title>Evolutionary Origins and Diversification of the Mycorrhizal Mutualists.</title>
        <authorList>
            <consortium name="DOE Joint Genome Institute"/>
            <consortium name="Mycorrhizal Genomics Consortium"/>
            <person name="Kohler A."/>
            <person name="Kuo A."/>
            <person name="Nagy L.G."/>
            <person name="Floudas D."/>
            <person name="Copeland A."/>
            <person name="Barry K.W."/>
            <person name="Cichocki N."/>
            <person name="Veneault-Fourrey C."/>
            <person name="LaButti K."/>
            <person name="Lindquist E.A."/>
            <person name="Lipzen A."/>
            <person name="Lundell T."/>
            <person name="Morin E."/>
            <person name="Murat C."/>
            <person name="Riley R."/>
            <person name="Ohm R."/>
            <person name="Sun H."/>
            <person name="Tunlid A."/>
            <person name="Henrissat B."/>
            <person name="Grigoriev I.V."/>
            <person name="Hibbett D.S."/>
            <person name="Martin F."/>
        </authorList>
    </citation>
    <scope>NUCLEOTIDE SEQUENCE [LARGE SCALE GENOMIC DNA]</scope>
    <source>
        <strain evidence="3">h7</strain>
    </source>
</reference>
<dbReference type="HOGENOM" id="CLU_1396480_0_0_1"/>
<feature type="region of interest" description="Disordered" evidence="1">
    <location>
        <begin position="86"/>
        <end position="123"/>
    </location>
</feature>
<protein>
    <submittedName>
        <fullName evidence="2">Uncharacterized protein</fullName>
    </submittedName>
</protein>
<evidence type="ECO:0000256" key="1">
    <source>
        <dbReference type="SAM" id="MobiDB-lite"/>
    </source>
</evidence>
<accession>A0A0C3BY86</accession>
<keyword evidence="3" id="KW-1185">Reference proteome</keyword>
<proteinExistence type="predicted"/>